<protein>
    <submittedName>
        <fullName evidence="1">Uncharacterized protein</fullName>
    </submittedName>
</protein>
<name>A0ACB8BXH8_9AGAM</name>
<evidence type="ECO:0000313" key="1">
    <source>
        <dbReference type="EMBL" id="KAH7929563.1"/>
    </source>
</evidence>
<keyword evidence="2" id="KW-1185">Reference proteome</keyword>
<comment type="caution">
    <text evidence="1">The sequence shown here is derived from an EMBL/GenBank/DDBJ whole genome shotgun (WGS) entry which is preliminary data.</text>
</comment>
<proteinExistence type="predicted"/>
<accession>A0ACB8BXH8</accession>
<evidence type="ECO:0000313" key="2">
    <source>
        <dbReference type="Proteomes" id="UP000790709"/>
    </source>
</evidence>
<dbReference type="Proteomes" id="UP000790709">
    <property type="component" value="Unassembled WGS sequence"/>
</dbReference>
<dbReference type="EMBL" id="MU266340">
    <property type="protein sequence ID" value="KAH7929563.1"/>
    <property type="molecule type" value="Genomic_DNA"/>
</dbReference>
<reference evidence="1" key="1">
    <citation type="journal article" date="2021" name="New Phytol.">
        <title>Evolutionary innovations through gain and loss of genes in the ectomycorrhizal Boletales.</title>
        <authorList>
            <person name="Wu G."/>
            <person name="Miyauchi S."/>
            <person name="Morin E."/>
            <person name="Kuo A."/>
            <person name="Drula E."/>
            <person name="Varga T."/>
            <person name="Kohler A."/>
            <person name="Feng B."/>
            <person name="Cao Y."/>
            <person name="Lipzen A."/>
            <person name="Daum C."/>
            <person name="Hundley H."/>
            <person name="Pangilinan J."/>
            <person name="Johnson J."/>
            <person name="Barry K."/>
            <person name="LaButti K."/>
            <person name="Ng V."/>
            <person name="Ahrendt S."/>
            <person name="Min B."/>
            <person name="Choi I.G."/>
            <person name="Park H."/>
            <person name="Plett J.M."/>
            <person name="Magnuson J."/>
            <person name="Spatafora J.W."/>
            <person name="Nagy L.G."/>
            <person name="Henrissat B."/>
            <person name="Grigoriev I.V."/>
            <person name="Yang Z.L."/>
            <person name="Xu J."/>
            <person name="Martin F.M."/>
        </authorList>
    </citation>
    <scope>NUCLEOTIDE SEQUENCE</scope>
    <source>
        <strain evidence="1">KUC20120723A-06</strain>
    </source>
</reference>
<organism evidence="1 2">
    <name type="scientific">Leucogyrophana mollusca</name>
    <dbReference type="NCBI Taxonomy" id="85980"/>
    <lineage>
        <taxon>Eukaryota</taxon>
        <taxon>Fungi</taxon>
        <taxon>Dikarya</taxon>
        <taxon>Basidiomycota</taxon>
        <taxon>Agaricomycotina</taxon>
        <taxon>Agaricomycetes</taxon>
        <taxon>Agaricomycetidae</taxon>
        <taxon>Boletales</taxon>
        <taxon>Boletales incertae sedis</taxon>
        <taxon>Leucogyrophana</taxon>
    </lineage>
</organism>
<gene>
    <name evidence="1" type="ORF">BV22DRAFT_122308</name>
</gene>
<sequence>MPDPVADKNGFLRLYMKNHPDTLVAYVKHFGKVKENVATAELKDIDSKGMTLAYKLQSGQDRFVRVEFNPPLAGYEEVKPRMLAMKAEAQESLGMIKAPQLTKLFVPLSIIPSTLFLLTFLYVTLPPPDTHPFFGPSRWLNDAVGTTGMFSKRGVFGLVATVHSLEALYTYSLCRRYVKGALLSMAYVLLTLPFGYPIWAEIRRRVQVARIDSVMKVE</sequence>